<gene>
    <name evidence="1" type="primary">RvY_09736-1</name>
    <name evidence="1" type="synonym">RvY_09736.1</name>
    <name evidence="1" type="ORF">RvY_09736</name>
</gene>
<dbReference type="Proteomes" id="UP000186922">
    <property type="component" value="Unassembled WGS sequence"/>
</dbReference>
<evidence type="ECO:0000313" key="1">
    <source>
        <dbReference type="EMBL" id="GAU98612.1"/>
    </source>
</evidence>
<organism evidence="1 2">
    <name type="scientific">Ramazzottius varieornatus</name>
    <name type="common">Water bear</name>
    <name type="synonym">Tardigrade</name>
    <dbReference type="NCBI Taxonomy" id="947166"/>
    <lineage>
        <taxon>Eukaryota</taxon>
        <taxon>Metazoa</taxon>
        <taxon>Ecdysozoa</taxon>
        <taxon>Tardigrada</taxon>
        <taxon>Eutardigrada</taxon>
        <taxon>Parachela</taxon>
        <taxon>Hypsibioidea</taxon>
        <taxon>Ramazzottiidae</taxon>
        <taxon>Ramazzottius</taxon>
    </lineage>
</organism>
<keyword evidence="2" id="KW-1185">Reference proteome</keyword>
<sequence length="99" mass="10934">MSSLPRSTGSFKRLRAVRSLVSQLFRRRRRKFVKKFAIPSITISSSPPVSGKYSAMSLILHCRHLAPNTTGDDSAVSSPVSSIEDMFAADVFRESDDEG</sequence>
<dbReference type="AlphaFoldDB" id="A0A1D1VEV0"/>
<accession>A0A1D1VEV0</accession>
<evidence type="ECO:0000313" key="2">
    <source>
        <dbReference type="Proteomes" id="UP000186922"/>
    </source>
</evidence>
<comment type="caution">
    <text evidence="1">The sequence shown here is derived from an EMBL/GenBank/DDBJ whole genome shotgun (WGS) entry which is preliminary data.</text>
</comment>
<dbReference type="EMBL" id="BDGG01000004">
    <property type="protein sequence ID" value="GAU98612.1"/>
    <property type="molecule type" value="Genomic_DNA"/>
</dbReference>
<name>A0A1D1VEV0_RAMVA</name>
<proteinExistence type="predicted"/>
<reference evidence="1 2" key="1">
    <citation type="journal article" date="2016" name="Nat. Commun.">
        <title>Extremotolerant tardigrade genome and improved radiotolerance of human cultured cells by tardigrade-unique protein.</title>
        <authorList>
            <person name="Hashimoto T."/>
            <person name="Horikawa D.D."/>
            <person name="Saito Y."/>
            <person name="Kuwahara H."/>
            <person name="Kozuka-Hata H."/>
            <person name="Shin-I T."/>
            <person name="Minakuchi Y."/>
            <person name="Ohishi K."/>
            <person name="Motoyama A."/>
            <person name="Aizu T."/>
            <person name="Enomoto A."/>
            <person name="Kondo K."/>
            <person name="Tanaka S."/>
            <person name="Hara Y."/>
            <person name="Koshikawa S."/>
            <person name="Sagara H."/>
            <person name="Miura T."/>
            <person name="Yokobori S."/>
            <person name="Miyagawa K."/>
            <person name="Suzuki Y."/>
            <person name="Kubo T."/>
            <person name="Oyama M."/>
            <person name="Kohara Y."/>
            <person name="Fujiyama A."/>
            <person name="Arakawa K."/>
            <person name="Katayama T."/>
            <person name="Toyoda A."/>
            <person name="Kunieda T."/>
        </authorList>
    </citation>
    <scope>NUCLEOTIDE SEQUENCE [LARGE SCALE GENOMIC DNA]</scope>
    <source>
        <strain evidence="1 2">YOKOZUNA-1</strain>
    </source>
</reference>
<protein>
    <submittedName>
        <fullName evidence="1">Uncharacterized protein</fullName>
    </submittedName>
</protein>